<sequence length="363" mass="40508">MSSRDLILVTAQPEFMPAAIEELITLEKQLTIQKEIMPDIWLCDVPDGAALLRRASQAQLIFVRHLAPVQEQIELHNTEHDLGNIAAAIAGLSNFAQIGRGIHFAVQTRFVQTDKQQGKRPYSSGILNRELALAFAEETGAIEDIKKPEVIISLLCDSHICYIGISTSEENLSAWPGGARHYAQTKEQISRAEFKLLEALETFHITLPERGRVLDLGAAPGGWSRLLLDSGLQVVAVDPANLDARLRGQKRLEHYQGYAERYLDMQLSLSNPAKFDLIVNDMKMDAREAARLLVQASRQLRPDGFIISVFKLPHTTDTINPLKTLKAALKTLHNHFDIVQARQLFHNRQEVTVAAAQPLPARK</sequence>
<reference evidence="2" key="1">
    <citation type="submission" date="2020-10" db="EMBL/GenBank/DDBJ databases">
        <title>Taxonomic study of unclassified bacteria belonging to the class Ktedonobacteria.</title>
        <authorList>
            <person name="Yabe S."/>
            <person name="Wang C.M."/>
            <person name="Zheng Y."/>
            <person name="Sakai Y."/>
            <person name="Cavaletti L."/>
            <person name="Monciardini P."/>
            <person name="Donadio S."/>
        </authorList>
    </citation>
    <scope>NUCLEOTIDE SEQUENCE</scope>
    <source>
        <strain evidence="2">SOSP1-1</strain>
    </source>
</reference>
<dbReference type="AlphaFoldDB" id="A0A8J3IDG5"/>
<dbReference type="RefSeq" id="WP_220199111.1">
    <property type="nucleotide sequence ID" value="NZ_BNJF01000007.1"/>
</dbReference>
<dbReference type="Gene3D" id="3.40.50.150">
    <property type="entry name" value="Vaccinia Virus protein VP39"/>
    <property type="match status" value="1"/>
</dbReference>
<keyword evidence="3" id="KW-1185">Reference proteome</keyword>
<dbReference type="PANTHER" id="PTHR37524">
    <property type="entry name" value="RIBOSOMAL RNA LARGE SUBUNIT METHYLTRANSFERASE M"/>
    <property type="match status" value="1"/>
</dbReference>
<keyword evidence="2" id="KW-0808">Transferase</keyword>
<proteinExistence type="predicted"/>
<dbReference type="GO" id="GO:0032259">
    <property type="term" value="P:methylation"/>
    <property type="evidence" value="ECO:0007669"/>
    <property type="project" value="UniProtKB-KW"/>
</dbReference>
<name>A0A8J3IDG5_9CHLR</name>
<keyword evidence="2" id="KW-0489">Methyltransferase</keyword>
<dbReference type="EMBL" id="BNJF01000007">
    <property type="protein sequence ID" value="GHO50044.1"/>
    <property type="molecule type" value="Genomic_DNA"/>
</dbReference>
<dbReference type="Proteomes" id="UP000612362">
    <property type="component" value="Unassembled WGS sequence"/>
</dbReference>
<accession>A0A8J3IDG5</accession>
<evidence type="ECO:0000313" key="3">
    <source>
        <dbReference type="Proteomes" id="UP000612362"/>
    </source>
</evidence>
<comment type="caution">
    <text evidence="2">The sequence shown here is derived from an EMBL/GenBank/DDBJ whole genome shotgun (WGS) entry which is preliminary data.</text>
</comment>
<dbReference type="InterPro" id="IPR002877">
    <property type="entry name" value="RNA_MeTrfase_FtsJ_dom"/>
</dbReference>
<organism evidence="2 3">
    <name type="scientific">Ktedonospora formicarum</name>
    <dbReference type="NCBI Taxonomy" id="2778364"/>
    <lineage>
        <taxon>Bacteria</taxon>
        <taxon>Bacillati</taxon>
        <taxon>Chloroflexota</taxon>
        <taxon>Ktedonobacteria</taxon>
        <taxon>Ktedonobacterales</taxon>
        <taxon>Ktedonobacteraceae</taxon>
        <taxon>Ktedonospora</taxon>
    </lineage>
</organism>
<feature type="domain" description="Ribosomal RNA methyltransferase FtsJ" evidence="1">
    <location>
        <begin position="190"/>
        <end position="286"/>
    </location>
</feature>
<gene>
    <name evidence="2" type="primary">rlmM</name>
    <name evidence="2" type="ORF">KSX_82070</name>
</gene>
<dbReference type="CDD" id="cd02440">
    <property type="entry name" value="AdoMet_MTases"/>
    <property type="match status" value="1"/>
</dbReference>
<protein>
    <submittedName>
        <fullName evidence="2">Ribosomal RNA large subunit methyltransferase M</fullName>
    </submittedName>
</protein>
<dbReference type="Pfam" id="PF01728">
    <property type="entry name" value="FtsJ"/>
    <property type="match status" value="1"/>
</dbReference>
<dbReference type="SUPFAM" id="SSF53335">
    <property type="entry name" value="S-adenosyl-L-methionine-dependent methyltransferases"/>
    <property type="match status" value="1"/>
</dbReference>
<evidence type="ECO:0000259" key="1">
    <source>
        <dbReference type="Pfam" id="PF01728"/>
    </source>
</evidence>
<evidence type="ECO:0000313" key="2">
    <source>
        <dbReference type="EMBL" id="GHO50044.1"/>
    </source>
</evidence>
<dbReference type="InterPro" id="IPR029063">
    <property type="entry name" value="SAM-dependent_MTases_sf"/>
</dbReference>
<dbReference type="GO" id="GO:0008168">
    <property type="term" value="F:methyltransferase activity"/>
    <property type="evidence" value="ECO:0007669"/>
    <property type="project" value="UniProtKB-KW"/>
</dbReference>
<dbReference type="PANTHER" id="PTHR37524:SF2">
    <property type="entry name" value="RIBOSOMAL RNA METHYLTRANSFERASE FTSJ DOMAIN-CONTAINING PROTEIN"/>
    <property type="match status" value="1"/>
</dbReference>